<evidence type="ECO:0000259" key="1">
    <source>
        <dbReference type="Pfam" id="PF01683"/>
    </source>
</evidence>
<dbReference type="Proteomes" id="UP000271098">
    <property type="component" value="Unassembled WGS sequence"/>
</dbReference>
<name>A0A183CYT0_9BILA</name>
<dbReference type="EMBL" id="UYRT01002054">
    <property type="protein sequence ID" value="VDK30558.1"/>
    <property type="molecule type" value="Genomic_DNA"/>
</dbReference>
<sequence length="188" mass="20307">VCIAAGESPVGHCCPKVCPLATQPDHTYSCDPNATLRCPTDTHFCHRLSDGGFSQSLCCRRPCNAMAPSALYVNVTHPLRNPSQTCTRDCESETLSRDTTCMKPVPLEAHCFIQRQCPVNSGCYRGRCQCKCGFKQDRQRCVALPPPPTTTRQPAVIVPGIGVAQGGDFLRLIGNFFSGTNTMGGTGR</sequence>
<protein>
    <submittedName>
        <fullName evidence="4">EB domain-containing protein</fullName>
    </submittedName>
</protein>
<dbReference type="OrthoDB" id="5912069at2759"/>
<evidence type="ECO:0000313" key="2">
    <source>
        <dbReference type="EMBL" id="VDK30558.1"/>
    </source>
</evidence>
<dbReference type="AlphaFoldDB" id="A0A183CYT0"/>
<gene>
    <name evidence="2" type="ORF">GPUH_LOCUS1621</name>
</gene>
<evidence type="ECO:0000313" key="4">
    <source>
        <dbReference type="WBParaSite" id="GPUH_0000162501-mRNA-1"/>
    </source>
</evidence>
<reference evidence="2 3" key="2">
    <citation type="submission" date="2018-11" db="EMBL/GenBank/DDBJ databases">
        <authorList>
            <consortium name="Pathogen Informatics"/>
        </authorList>
    </citation>
    <scope>NUCLEOTIDE SEQUENCE [LARGE SCALE GENOMIC DNA]</scope>
</reference>
<organism evidence="4">
    <name type="scientific">Gongylonema pulchrum</name>
    <dbReference type="NCBI Taxonomy" id="637853"/>
    <lineage>
        <taxon>Eukaryota</taxon>
        <taxon>Metazoa</taxon>
        <taxon>Ecdysozoa</taxon>
        <taxon>Nematoda</taxon>
        <taxon>Chromadorea</taxon>
        <taxon>Rhabditida</taxon>
        <taxon>Spirurina</taxon>
        <taxon>Spiruromorpha</taxon>
        <taxon>Spiruroidea</taxon>
        <taxon>Gongylonematidae</taxon>
        <taxon>Gongylonema</taxon>
    </lineage>
</organism>
<dbReference type="InterPro" id="IPR006149">
    <property type="entry name" value="EB_dom"/>
</dbReference>
<dbReference type="Pfam" id="PF01683">
    <property type="entry name" value="EB"/>
    <property type="match status" value="1"/>
</dbReference>
<reference evidence="4" key="1">
    <citation type="submission" date="2016-06" db="UniProtKB">
        <authorList>
            <consortium name="WormBaseParasite"/>
        </authorList>
    </citation>
    <scope>IDENTIFICATION</scope>
</reference>
<evidence type="ECO:0000313" key="3">
    <source>
        <dbReference type="Proteomes" id="UP000271098"/>
    </source>
</evidence>
<feature type="domain" description="EB" evidence="1">
    <location>
        <begin position="90"/>
        <end position="141"/>
    </location>
</feature>
<keyword evidence="3" id="KW-1185">Reference proteome</keyword>
<dbReference type="SUPFAM" id="SSF57196">
    <property type="entry name" value="EGF/Laminin"/>
    <property type="match status" value="1"/>
</dbReference>
<dbReference type="WBParaSite" id="GPUH_0000162501-mRNA-1">
    <property type="protein sequence ID" value="GPUH_0000162501-mRNA-1"/>
    <property type="gene ID" value="GPUH_0000162501"/>
</dbReference>
<proteinExistence type="predicted"/>
<accession>A0A183CYT0</accession>